<feature type="transmembrane region" description="Helical" evidence="7">
    <location>
        <begin position="149"/>
        <end position="173"/>
    </location>
</feature>
<gene>
    <name evidence="8" type="ORF">SRAA_0901</name>
</gene>
<dbReference type="PANTHER" id="PTHR30213:SF0">
    <property type="entry name" value="UPF0761 MEMBRANE PROTEIN YIHY"/>
    <property type="match status" value="1"/>
</dbReference>
<keyword evidence="3" id="KW-0997">Cell inner membrane</keyword>
<dbReference type="Pfam" id="PF03631">
    <property type="entry name" value="Virul_fac_BrkB"/>
    <property type="match status" value="1"/>
</dbReference>
<dbReference type="NCBIfam" id="TIGR00765">
    <property type="entry name" value="yihY_not_rbn"/>
    <property type="match status" value="1"/>
</dbReference>
<dbReference type="HAMAP" id="MF_00672">
    <property type="entry name" value="UPF0761"/>
    <property type="match status" value="1"/>
</dbReference>
<dbReference type="InterPro" id="IPR017039">
    <property type="entry name" value="Virul_fac_BrkB"/>
</dbReference>
<comment type="subcellular location">
    <subcellularLocation>
        <location evidence="1 7">Cell membrane</location>
        <topology evidence="1 7">Multi-pass membrane protein</topology>
    </subcellularLocation>
</comment>
<dbReference type="KEGG" id="cbaa:SRAA_0901"/>
<keyword evidence="5 7" id="KW-1133">Transmembrane helix</keyword>
<keyword evidence="2 7" id="KW-1003">Cell membrane</keyword>
<dbReference type="InterPro" id="IPR023679">
    <property type="entry name" value="UPF0761_bac"/>
</dbReference>
<comment type="similarity">
    <text evidence="7">Belongs to the UPF0761 family.</text>
</comment>
<feature type="transmembrane region" description="Helical" evidence="7">
    <location>
        <begin position="219"/>
        <end position="243"/>
    </location>
</feature>
<name>A0A060NIK0_9BURK</name>
<dbReference type="Proteomes" id="UP000067461">
    <property type="component" value="Chromosome"/>
</dbReference>
<evidence type="ECO:0000256" key="3">
    <source>
        <dbReference type="ARBA" id="ARBA00022519"/>
    </source>
</evidence>
<feature type="transmembrane region" description="Helical" evidence="7">
    <location>
        <begin position="43"/>
        <end position="68"/>
    </location>
</feature>
<dbReference type="HOGENOM" id="CLU_032288_1_2_4"/>
<evidence type="ECO:0000256" key="6">
    <source>
        <dbReference type="ARBA" id="ARBA00023136"/>
    </source>
</evidence>
<evidence type="ECO:0000256" key="1">
    <source>
        <dbReference type="ARBA" id="ARBA00004651"/>
    </source>
</evidence>
<organism evidence="8 9">
    <name type="scientific">Serpentinimonas raichei</name>
    <dbReference type="NCBI Taxonomy" id="1458425"/>
    <lineage>
        <taxon>Bacteria</taxon>
        <taxon>Pseudomonadati</taxon>
        <taxon>Pseudomonadota</taxon>
        <taxon>Betaproteobacteria</taxon>
        <taxon>Burkholderiales</taxon>
        <taxon>Comamonadaceae</taxon>
        <taxon>Serpentinimonas</taxon>
    </lineage>
</organism>
<evidence type="ECO:0000256" key="4">
    <source>
        <dbReference type="ARBA" id="ARBA00022692"/>
    </source>
</evidence>
<keyword evidence="6 7" id="KW-0472">Membrane</keyword>
<dbReference type="GO" id="GO:0005886">
    <property type="term" value="C:plasma membrane"/>
    <property type="evidence" value="ECO:0007669"/>
    <property type="project" value="UniProtKB-SubCell"/>
</dbReference>
<proteinExistence type="inferred from homology"/>
<evidence type="ECO:0000256" key="5">
    <source>
        <dbReference type="ARBA" id="ARBA00022989"/>
    </source>
</evidence>
<dbReference type="AlphaFoldDB" id="A0A060NIK0"/>
<evidence type="ECO:0000256" key="7">
    <source>
        <dbReference type="HAMAP-Rule" id="MF_00672"/>
    </source>
</evidence>
<sequence>MGAAQILRRPAQTLWEGLLHFPWRTTVQTLRARFRADDLSNAAASLSFTTAFALVPFITVALAVFSLFPAFARVELQVRQWLLSGLIPPHIAEPMAQYLSQFSAHATQMGVVGAVGLLLTVLVMVWSIDLKLNEIWRVRRMRSFMQRLLIYWSLLTLGPLLIGLSLSLSSYALSVSQGWVQGVHGLLFTLLEGLEFAVIVLAIGAMFRYVPNASVRWSHALAGGLFAALGVELVKGLLAWYLVAMPTLSLLYGTLATLPILLFWVYLVWVIVLLGAVVAAYLPSLLAGVARRGDAPGWHMQLALEALAQLQLERQAGGRGLPLDALAARLRVDTLQLEAPLEALQALDWVGRLDEGGERFVLLVDPVQTAASPLLQSLLLPVEPSTLALWQRSRWSEARLADLLPQHGV</sequence>
<feature type="transmembrane region" description="Helical" evidence="7">
    <location>
        <begin position="263"/>
        <end position="282"/>
    </location>
</feature>
<keyword evidence="9" id="KW-1185">Reference proteome</keyword>
<feature type="transmembrane region" description="Helical" evidence="7">
    <location>
        <begin position="109"/>
        <end position="128"/>
    </location>
</feature>
<keyword evidence="4 7" id="KW-0812">Transmembrane</keyword>
<dbReference type="PANTHER" id="PTHR30213">
    <property type="entry name" value="INNER MEMBRANE PROTEIN YHJD"/>
    <property type="match status" value="1"/>
</dbReference>
<reference evidence="8 9" key="1">
    <citation type="journal article" date="2014" name="Nat. Commun.">
        <title>Physiological and genomic features of highly alkaliphilic hydrogen-utilizing Betaproteobacteria from a continental serpentinizing site.</title>
        <authorList>
            <person name="Suzuki S."/>
            <person name="Kuenen J.G."/>
            <person name="Schipper K."/>
            <person name="van der Velde S."/>
            <person name="Ishii S."/>
            <person name="Wu A."/>
            <person name="Sorokin D.Y."/>
            <person name="Tenney A."/>
            <person name="Meng X.Y."/>
            <person name="Morrill P.L."/>
            <person name="Kamagata Y."/>
            <person name="Muyzer G."/>
            <person name="Nealson K.H."/>
        </authorList>
    </citation>
    <scope>NUCLEOTIDE SEQUENCE [LARGE SCALE GENOMIC DNA]</scope>
    <source>
        <strain evidence="8 9">A1</strain>
    </source>
</reference>
<dbReference type="OrthoDB" id="9808671at2"/>
<accession>A0A060NIK0</accession>
<feature type="transmembrane region" description="Helical" evidence="7">
    <location>
        <begin position="185"/>
        <end position="207"/>
    </location>
</feature>
<dbReference type="STRING" id="1458425.SRAA_0901"/>
<protein>
    <recommendedName>
        <fullName evidence="7">UPF0761 membrane protein SRAA_0901</fullName>
    </recommendedName>
</protein>
<evidence type="ECO:0000256" key="2">
    <source>
        <dbReference type="ARBA" id="ARBA00022475"/>
    </source>
</evidence>
<dbReference type="EMBL" id="AP014568">
    <property type="protein sequence ID" value="BAO80755.1"/>
    <property type="molecule type" value="Genomic_DNA"/>
</dbReference>
<evidence type="ECO:0000313" key="8">
    <source>
        <dbReference type="EMBL" id="BAO80755.1"/>
    </source>
</evidence>
<evidence type="ECO:0000313" key="9">
    <source>
        <dbReference type="Proteomes" id="UP000067461"/>
    </source>
</evidence>